<dbReference type="SMART" id="SM00304">
    <property type="entry name" value="HAMP"/>
    <property type="match status" value="1"/>
</dbReference>
<dbReference type="InterPro" id="IPR005467">
    <property type="entry name" value="His_kinase_dom"/>
</dbReference>
<reference evidence="17" key="2">
    <citation type="journal article" date="2022" name="Syst. Appl. Microbiol.">
        <title>Chromohalobacter moromii sp. nov., a moderately halophilic bacterium isolated from lupine-based moromi fermentation.</title>
        <authorList>
            <person name="Lulf R.H."/>
            <person name="Hilgarth M."/>
            <person name="Ehrmann M.A."/>
        </authorList>
    </citation>
    <scope>NUCLEOTIDE SEQUENCE</scope>
    <source>
        <strain evidence="17">TMW 2.2304</strain>
    </source>
</reference>
<feature type="domain" description="Histidine kinase" evidence="15">
    <location>
        <begin position="241"/>
        <end position="454"/>
    </location>
</feature>
<dbReference type="Gene3D" id="1.10.287.130">
    <property type="match status" value="1"/>
</dbReference>
<keyword evidence="7 14" id="KW-0812">Transmembrane</keyword>
<evidence type="ECO:0000313" key="17">
    <source>
        <dbReference type="EMBL" id="MCT8505495.1"/>
    </source>
</evidence>
<evidence type="ECO:0000256" key="3">
    <source>
        <dbReference type="ARBA" id="ARBA00022475"/>
    </source>
</evidence>
<keyword evidence="9 14" id="KW-0418">Kinase</keyword>
<dbReference type="InterPro" id="IPR003661">
    <property type="entry name" value="HisK_dim/P_dom"/>
</dbReference>
<keyword evidence="4 14" id="KW-0997">Cell inner membrane</keyword>
<dbReference type="PANTHER" id="PTHR45436:SF3">
    <property type="entry name" value="SENSOR HISTIDINE KINASE HPRS"/>
    <property type="match status" value="1"/>
</dbReference>
<dbReference type="Pfam" id="PF00672">
    <property type="entry name" value="HAMP"/>
    <property type="match status" value="1"/>
</dbReference>
<dbReference type="GO" id="GO:0000155">
    <property type="term" value="F:phosphorelay sensor kinase activity"/>
    <property type="evidence" value="ECO:0007669"/>
    <property type="project" value="InterPro"/>
</dbReference>
<dbReference type="GO" id="GO:0005886">
    <property type="term" value="C:plasma membrane"/>
    <property type="evidence" value="ECO:0007669"/>
    <property type="project" value="UniProtKB-SubCell"/>
</dbReference>
<dbReference type="SUPFAM" id="SSF47384">
    <property type="entry name" value="Homodimeric domain of signal transducing histidine kinase"/>
    <property type="match status" value="1"/>
</dbReference>
<dbReference type="InterPro" id="IPR003594">
    <property type="entry name" value="HATPase_dom"/>
</dbReference>
<comment type="subcellular location">
    <subcellularLocation>
        <location evidence="2 14">Cell inner membrane</location>
    </subcellularLocation>
</comment>
<comment type="catalytic activity">
    <reaction evidence="1 14">
        <text>ATP + protein L-histidine = ADP + protein N-phospho-L-histidine.</text>
        <dbReference type="EC" id="2.7.13.3"/>
    </reaction>
</comment>
<protein>
    <recommendedName>
        <fullName evidence="14">Sensor protein</fullName>
        <ecNumber evidence="14">2.7.13.3</ecNumber>
    </recommendedName>
</protein>
<dbReference type="Gene3D" id="3.30.565.10">
    <property type="entry name" value="Histidine kinase-like ATPase, C-terminal domain"/>
    <property type="match status" value="1"/>
</dbReference>
<dbReference type="InterPro" id="IPR050428">
    <property type="entry name" value="TCS_sensor_his_kinase"/>
</dbReference>
<dbReference type="Gene3D" id="6.10.340.10">
    <property type="match status" value="1"/>
</dbReference>
<keyword evidence="6 14" id="KW-0808">Transferase</keyword>
<keyword evidence="5" id="KW-0597">Phosphoprotein</keyword>
<gene>
    <name evidence="17" type="ORF">KZO87_08885</name>
</gene>
<evidence type="ECO:0000256" key="1">
    <source>
        <dbReference type="ARBA" id="ARBA00000085"/>
    </source>
</evidence>
<dbReference type="SMART" id="SM00388">
    <property type="entry name" value="HisKA"/>
    <property type="match status" value="1"/>
</dbReference>
<dbReference type="InterPro" id="IPR003660">
    <property type="entry name" value="HAMP_dom"/>
</dbReference>
<keyword evidence="12 14" id="KW-0902">Two-component regulatory system</keyword>
<evidence type="ECO:0000256" key="8">
    <source>
        <dbReference type="ARBA" id="ARBA00022741"/>
    </source>
</evidence>
<dbReference type="InterPro" id="IPR006290">
    <property type="entry name" value="CztS_silS_copS"/>
</dbReference>
<evidence type="ECO:0000256" key="4">
    <source>
        <dbReference type="ARBA" id="ARBA00022519"/>
    </source>
</evidence>
<dbReference type="InterPro" id="IPR004358">
    <property type="entry name" value="Sig_transdc_His_kin-like_C"/>
</dbReference>
<evidence type="ECO:0000313" key="18">
    <source>
        <dbReference type="Proteomes" id="UP001145353"/>
    </source>
</evidence>
<organism evidence="17 18">
    <name type="scientific">Chromohalobacter moromii</name>
    <dbReference type="NCBI Taxonomy" id="2860329"/>
    <lineage>
        <taxon>Bacteria</taxon>
        <taxon>Pseudomonadati</taxon>
        <taxon>Pseudomonadota</taxon>
        <taxon>Gammaproteobacteria</taxon>
        <taxon>Oceanospirillales</taxon>
        <taxon>Halomonadaceae</taxon>
        <taxon>Chromohalobacter</taxon>
    </lineage>
</organism>
<dbReference type="GO" id="GO:0005524">
    <property type="term" value="F:ATP binding"/>
    <property type="evidence" value="ECO:0007669"/>
    <property type="project" value="UniProtKB-KW"/>
</dbReference>
<dbReference type="EMBL" id="JAHXDE010000003">
    <property type="protein sequence ID" value="MCT8505495.1"/>
    <property type="molecule type" value="Genomic_DNA"/>
</dbReference>
<keyword evidence="10 14" id="KW-0067">ATP-binding</keyword>
<dbReference type="PANTHER" id="PTHR45436">
    <property type="entry name" value="SENSOR HISTIDINE KINASE YKOH"/>
    <property type="match status" value="1"/>
</dbReference>
<dbReference type="PROSITE" id="PS50885">
    <property type="entry name" value="HAMP"/>
    <property type="match status" value="1"/>
</dbReference>
<reference evidence="17" key="1">
    <citation type="submission" date="2021-07" db="EMBL/GenBank/DDBJ databases">
        <authorList>
            <person name="Luelf R.H."/>
        </authorList>
    </citation>
    <scope>NUCLEOTIDE SEQUENCE</scope>
    <source>
        <strain evidence="17">TMW 2.2304</strain>
    </source>
</reference>
<dbReference type="CDD" id="cd00075">
    <property type="entry name" value="HATPase"/>
    <property type="match status" value="1"/>
</dbReference>
<dbReference type="CDD" id="cd06225">
    <property type="entry name" value="HAMP"/>
    <property type="match status" value="1"/>
</dbReference>
<dbReference type="SUPFAM" id="SSF158472">
    <property type="entry name" value="HAMP domain-like"/>
    <property type="match status" value="1"/>
</dbReference>
<evidence type="ECO:0000256" key="5">
    <source>
        <dbReference type="ARBA" id="ARBA00022553"/>
    </source>
</evidence>
<keyword evidence="11 14" id="KW-1133">Transmembrane helix</keyword>
<name>A0A9X2X2G0_9GAMM</name>
<dbReference type="SMART" id="SM00387">
    <property type="entry name" value="HATPase_c"/>
    <property type="match status" value="1"/>
</dbReference>
<dbReference type="InterPro" id="IPR036097">
    <property type="entry name" value="HisK_dim/P_sf"/>
</dbReference>
<dbReference type="SUPFAM" id="SSF55874">
    <property type="entry name" value="ATPase domain of HSP90 chaperone/DNA topoisomerase II/histidine kinase"/>
    <property type="match status" value="1"/>
</dbReference>
<evidence type="ECO:0000259" key="15">
    <source>
        <dbReference type="PROSITE" id="PS50109"/>
    </source>
</evidence>
<keyword evidence="18" id="KW-1185">Reference proteome</keyword>
<proteinExistence type="predicted"/>
<evidence type="ECO:0000256" key="2">
    <source>
        <dbReference type="ARBA" id="ARBA00004533"/>
    </source>
</evidence>
<evidence type="ECO:0000259" key="16">
    <source>
        <dbReference type="PROSITE" id="PS50885"/>
    </source>
</evidence>
<evidence type="ECO:0000256" key="9">
    <source>
        <dbReference type="ARBA" id="ARBA00022777"/>
    </source>
</evidence>
<dbReference type="AlphaFoldDB" id="A0A9X2X2G0"/>
<dbReference type="RefSeq" id="WP_247640125.1">
    <property type="nucleotide sequence ID" value="NZ_JAHXCZ010000003.1"/>
</dbReference>
<dbReference type="EC" id="2.7.13.3" evidence="14"/>
<keyword evidence="13 14" id="KW-0472">Membrane</keyword>
<comment type="caution">
    <text evidence="17">The sequence shown here is derived from an EMBL/GenBank/DDBJ whole genome shotgun (WGS) entry which is preliminary data.</text>
</comment>
<dbReference type="PROSITE" id="PS50109">
    <property type="entry name" value="HIS_KIN"/>
    <property type="match status" value="1"/>
</dbReference>
<dbReference type="CDD" id="cd00082">
    <property type="entry name" value="HisKA"/>
    <property type="match status" value="1"/>
</dbReference>
<feature type="domain" description="HAMP" evidence="16">
    <location>
        <begin position="180"/>
        <end position="233"/>
    </location>
</feature>
<dbReference type="Pfam" id="PF02518">
    <property type="entry name" value="HATPase_c"/>
    <property type="match status" value="1"/>
</dbReference>
<evidence type="ECO:0000256" key="12">
    <source>
        <dbReference type="ARBA" id="ARBA00023012"/>
    </source>
</evidence>
<dbReference type="PRINTS" id="PR00344">
    <property type="entry name" value="BCTRLSENSOR"/>
</dbReference>
<evidence type="ECO:0000256" key="13">
    <source>
        <dbReference type="ARBA" id="ARBA00023136"/>
    </source>
</evidence>
<dbReference type="Proteomes" id="UP001145353">
    <property type="component" value="Unassembled WGS sequence"/>
</dbReference>
<keyword evidence="8 14" id="KW-0547">Nucleotide-binding</keyword>
<keyword evidence="3 14" id="KW-1003">Cell membrane</keyword>
<feature type="transmembrane region" description="Helical" evidence="14">
    <location>
        <begin position="160"/>
        <end position="179"/>
    </location>
</feature>
<dbReference type="NCBIfam" id="TIGR01386">
    <property type="entry name" value="cztS_silS_copS"/>
    <property type="match status" value="1"/>
</dbReference>
<evidence type="ECO:0000256" key="14">
    <source>
        <dbReference type="RuleBase" id="RU364088"/>
    </source>
</evidence>
<evidence type="ECO:0000256" key="11">
    <source>
        <dbReference type="ARBA" id="ARBA00022989"/>
    </source>
</evidence>
<evidence type="ECO:0000256" key="10">
    <source>
        <dbReference type="ARBA" id="ARBA00022840"/>
    </source>
</evidence>
<dbReference type="Pfam" id="PF00512">
    <property type="entry name" value="HisKA"/>
    <property type="match status" value="1"/>
</dbReference>
<comment type="function">
    <text evidence="14">Member of a two-component regulatory system.</text>
</comment>
<accession>A0A9X2X2G0</accession>
<dbReference type="InterPro" id="IPR036890">
    <property type="entry name" value="HATPase_C_sf"/>
</dbReference>
<evidence type="ECO:0000256" key="7">
    <source>
        <dbReference type="ARBA" id="ARBA00022692"/>
    </source>
</evidence>
<evidence type="ECO:0000256" key="6">
    <source>
        <dbReference type="ARBA" id="ARBA00022679"/>
    </source>
</evidence>
<sequence length="467" mass="52477">MRAPASLSMRLSLLFALVSLVLLGGLGAYLYHALGQQIAWRDDQMLQGRLERMEALLDDGESIAALRRRPLLYANMLGNRESLLWMLDSHGVPLIEVNPPGLPVPKLPPAPEGRLGAHPAAESTRLAWRTFEHDGRHLTLVAGKTLDERERMLAAYRLRLWLAMGAGAVLACGLGWIVVRRGLRPVRRLAARARTIDVGHLHRRLEANDETTELRELSRALNQMLARLEEGFAQLSRFSEDLAHEMRTPLGNLLGATQQALQRERTQEEYRQLLGSHVEEYERLSRMIETMLFLARTEQPSRALPREAVDLQGLADQLCDYFEGMADEDGRELVSDMQGRLTANLDLLRRALANLIDNALRHGRSGTEIRLVSRQEAGHWYLGVINHGEPIPDAERARLFERFYRGDPARSRSVGTGGLGLAIVRSVAQLHGGEAWCESDAAVNAFWLSLPADDDDRVDRCTDRRQR</sequence>